<accession>A0ACB9Q076</accession>
<proteinExistence type="predicted"/>
<name>A0ACB9Q076_BAUVA</name>
<evidence type="ECO:0000313" key="2">
    <source>
        <dbReference type="Proteomes" id="UP000828941"/>
    </source>
</evidence>
<protein>
    <submittedName>
        <fullName evidence="1">Uncharacterized protein</fullName>
    </submittedName>
</protein>
<organism evidence="1 2">
    <name type="scientific">Bauhinia variegata</name>
    <name type="common">Purple orchid tree</name>
    <name type="synonym">Phanera variegata</name>
    <dbReference type="NCBI Taxonomy" id="167791"/>
    <lineage>
        <taxon>Eukaryota</taxon>
        <taxon>Viridiplantae</taxon>
        <taxon>Streptophyta</taxon>
        <taxon>Embryophyta</taxon>
        <taxon>Tracheophyta</taxon>
        <taxon>Spermatophyta</taxon>
        <taxon>Magnoliopsida</taxon>
        <taxon>eudicotyledons</taxon>
        <taxon>Gunneridae</taxon>
        <taxon>Pentapetalae</taxon>
        <taxon>rosids</taxon>
        <taxon>fabids</taxon>
        <taxon>Fabales</taxon>
        <taxon>Fabaceae</taxon>
        <taxon>Cercidoideae</taxon>
        <taxon>Cercideae</taxon>
        <taxon>Bauhiniinae</taxon>
        <taxon>Bauhinia</taxon>
    </lineage>
</organism>
<gene>
    <name evidence="1" type="ORF">L6164_006548</name>
</gene>
<evidence type="ECO:0000313" key="1">
    <source>
        <dbReference type="EMBL" id="KAI4352280.1"/>
    </source>
</evidence>
<dbReference type="EMBL" id="CM039428">
    <property type="protein sequence ID" value="KAI4352280.1"/>
    <property type="molecule type" value="Genomic_DNA"/>
</dbReference>
<comment type="caution">
    <text evidence="1">The sequence shown here is derived from an EMBL/GenBank/DDBJ whole genome shotgun (WGS) entry which is preliminary data.</text>
</comment>
<keyword evidence="2" id="KW-1185">Reference proteome</keyword>
<reference evidence="1 2" key="1">
    <citation type="journal article" date="2022" name="DNA Res.">
        <title>Chromosomal-level genome assembly of the orchid tree Bauhinia variegata (Leguminosae; Cercidoideae) supports the allotetraploid origin hypothesis of Bauhinia.</title>
        <authorList>
            <person name="Zhong Y."/>
            <person name="Chen Y."/>
            <person name="Zheng D."/>
            <person name="Pang J."/>
            <person name="Liu Y."/>
            <person name="Luo S."/>
            <person name="Meng S."/>
            <person name="Qian L."/>
            <person name="Wei D."/>
            <person name="Dai S."/>
            <person name="Zhou R."/>
        </authorList>
    </citation>
    <scope>NUCLEOTIDE SEQUENCE [LARGE SCALE GENOMIC DNA]</scope>
    <source>
        <strain evidence="1">BV-YZ2020</strain>
    </source>
</reference>
<sequence>MVRYSCSVTPHLNRFSNFLAVAMWNSSIREAVNHGYAQKALILFRQMKRNGAKPDNSTYPFVAKACAKLAHLLQSQIIHAHVVKSWFQSNIFVQTAMVDMYIKCGRLDDAYNLFDTMPVKDVASWNAMLLGFAQSGFLDRVFCLLHQMRFAGIRLDSVTVLALTHAILHTKSPKFLTCIHSLGIQIGINTDVSVASTLIAAYAKCGDLGSAEMVFNEVDAGLRSLVSWNSMIAAYAKFTRCIKAIHCYKRMLDDGFSPDVSTILNLLSSIVQPESLFQGLLIHSHGVKLGCDSDICVVNTLISMYSKCGDVDSARFLFDSTSDKTTVSWTVMISGYAEKGHMNEASALFNTMETAGEKPDLVTVLSLISGCGKTGQLELGKWIDSYAISKGLKDEVVVQNALIDMYAKCGSIDEARELFYSIADRTVVSWTTMITAFALSGDFKEALDLFSKMVDKGMKPNHITFLAVVQACVHGGLLEKGLEYFNMMTETYSISPGIDHYSCLVDLLGRRGKLKEALEIIETMPFEPDAGIWSALLGACKLHHKMEMGKYVAERLFEMKPQVAVPYVEMANIYASIGKWDEVAAIRRKMRDLQVRKSPGQSIVQVNGKTHIFTVEDRDHAGVNVYDMLDSLTLHSKQRQLTDSEENFAM</sequence>
<dbReference type="Proteomes" id="UP000828941">
    <property type="component" value="Chromosome 3"/>
</dbReference>